<dbReference type="SUPFAM" id="SSF53335">
    <property type="entry name" value="S-adenosyl-L-methionine-dependent methyltransferases"/>
    <property type="match status" value="1"/>
</dbReference>
<dbReference type="Gene3D" id="3.40.50.150">
    <property type="entry name" value="Vaccinia Virus protein VP39"/>
    <property type="match status" value="1"/>
</dbReference>
<dbReference type="InterPro" id="IPR029063">
    <property type="entry name" value="SAM-dependent_MTases_sf"/>
</dbReference>
<proteinExistence type="predicted"/>
<dbReference type="InParanoid" id="A0A158NLX2"/>
<evidence type="ECO:0000313" key="1">
    <source>
        <dbReference type="EnsemblMetazoa" id="XP_012058530.1"/>
    </source>
</evidence>
<accession>A0A158NLX2</accession>
<dbReference type="Proteomes" id="UP000005205">
    <property type="component" value="Unassembled WGS sequence"/>
</dbReference>
<reference evidence="1" key="2">
    <citation type="submission" date="2016-04" db="UniProtKB">
        <authorList>
            <consortium name="EnsemblMetazoa"/>
        </authorList>
    </citation>
    <scope>IDENTIFICATION</scope>
</reference>
<gene>
    <name evidence="1" type="primary">105621672</name>
</gene>
<protein>
    <recommendedName>
        <fullName evidence="3">Methyltransferase type 11 domain-containing protein</fullName>
    </recommendedName>
</protein>
<reference evidence="2" key="1">
    <citation type="journal article" date="2011" name="PLoS Genet.">
        <title>The genome sequence of the leaf-cutter ant Atta cephalotes reveals insights into its obligate symbiotic lifestyle.</title>
        <authorList>
            <person name="Suen G."/>
            <person name="Teiling C."/>
            <person name="Li L."/>
            <person name="Holt C."/>
            <person name="Abouheif E."/>
            <person name="Bornberg-Bauer E."/>
            <person name="Bouffard P."/>
            <person name="Caldera E.J."/>
            <person name="Cash E."/>
            <person name="Cavanaugh A."/>
            <person name="Denas O."/>
            <person name="Elhaik E."/>
            <person name="Fave M.J."/>
            <person name="Gadau J."/>
            <person name="Gibson J.D."/>
            <person name="Graur D."/>
            <person name="Grubbs K.J."/>
            <person name="Hagen D.E."/>
            <person name="Harkins T.T."/>
            <person name="Helmkampf M."/>
            <person name="Hu H."/>
            <person name="Johnson B.R."/>
            <person name="Kim J."/>
            <person name="Marsh S.E."/>
            <person name="Moeller J.A."/>
            <person name="Munoz-Torres M.C."/>
            <person name="Murphy M.C."/>
            <person name="Naughton M.C."/>
            <person name="Nigam S."/>
            <person name="Overson R."/>
            <person name="Rajakumar R."/>
            <person name="Reese J.T."/>
            <person name="Scott J.J."/>
            <person name="Smith C.R."/>
            <person name="Tao S."/>
            <person name="Tsutsui N.D."/>
            <person name="Viljakainen L."/>
            <person name="Wissler L."/>
            <person name="Yandell M.D."/>
            <person name="Zimmer F."/>
            <person name="Taylor J."/>
            <person name="Slater S.C."/>
            <person name="Clifton S.W."/>
            <person name="Warren W.C."/>
            <person name="Elsik C.G."/>
            <person name="Smith C.D."/>
            <person name="Weinstock G.M."/>
            <person name="Gerardo N.M."/>
            <person name="Currie C.R."/>
        </authorList>
    </citation>
    <scope>NUCLEOTIDE SEQUENCE [LARGE SCALE GENOMIC DNA]</scope>
</reference>
<dbReference type="AlphaFoldDB" id="A0A158NLX2"/>
<evidence type="ECO:0000313" key="2">
    <source>
        <dbReference type="Proteomes" id="UP000005205"/>
    </source>
</evidence>
<dbReference type="OrthoDB" id="7554175at2759"/>
<dbReference type="EMBL" id="ADTU01019791">
    <property type="status" value="NOT_ANNOTATED_CDS"/>
    <property type="molecule type" value="Genomic_DNA"/>
</dbReference>
<dbReference type="EMBL" id="ADTU01019792">
    <property type="status" value="NOT_ANNOTATED_CDS"/>
    <property type="molecule type" value="Genomic_DNA"/>
</dbReference>
<keyword evidence="2" id="KW-1185">Reference proteome</keyword>
<evidence type="ECO:0008006" key="3">
    <source>
        <dbReference type="Google" id="ProtNLM"/>
    </source>
</evidence>
<sequence length="234" mass="26365">MKTAGDRLTSRVASGTSGLANENNETCTVHSDLFDVATLATLFGTTELNYCGSRCTVFGWSVILFSDSKWFLIARKAFENMYCMLQSGGTILVLFPASHDTIYEVLKTIANDSRFAPYLQNPNKYISPFYNSVLPNEDLKDLLESVGFSIQHCSLREIDFSEINADIFLSSIMSICSFLDTMPLKQKEEFIVEFQRDYKNYKSKLYGDNNGDGKKASILDIHKLLIAYARKDAQ</sequence>
<dbReference type="KEGG" id="acep:105621672"/>
<dbReference type="STRING" id="12957.A0A158NLX2"/>
<dbReference type="EnsemblMetazoa" id="XM_012203140.1">
    <property type="protein sequence ID" value="XP_012058530.1"/>
    <property type="gene ID" value="LOC105621672"/>
</dbReference>
<organism evidence="1 2">
    <name type="scientific">Atta cephalotes</name>
    <name type="common">Leafcutter ant</name>
    <dbReference type="NCBI Taxonomy" id="12957"/>
    <lineage>
        <taxon>Eukaryota</taxon>
        <taxon>Metazoa</taxon>
        <taxon>Ecdysozoa</taxon>
        <taxon>Arthropoda</taxon>
        <taxon>Hexapoda</taxon>
        <taxon>Insecta</taxon>
        <taxon>Pterygota</taxon>
        <taxon>Neoptera</taxon>
        <taxon>Endopterygota</taxon>
        <taxon>Hymenoptera</taxon>
        <taxon>Apocrita</taxon>
        <taxon>Aculeata</taxon>
        <taxon>Formicoidea</taxon>
        <taxon>Formicidae</taxon>
        <taxon>Myrmicinae</taxon>
        <taxon>Atta</taxon>
    </lineage>
</organism>
<name>A0A158NLX2_ATTCE</name>